<dbReference type="Gene3D" id="1.25.40.10">
    <property type="entry name" value="Tetratricopeptide repeat domain"/>
    <property type="match status" value="2"/>
</dbReference>
<organism evidence="2 3">
    <name type="scientific">Allobacillus salarius</name>
    <dbReference type="NCBI Taxonomy" id="1955272"/>
    <lineage>
        <taxon>Bacteria</taxon>
        <taxon>Bacillati</taxon>
        <taxon>Bacillota</taxon>
        <taxon>Bacilli</taxon>
        <taxon>Bacillales</taxon>
        <taxon>Bacillaceae</taxon>
        <taxon>Allobacillus</taxon>
    </lineage>
</organism>
<dbReference type="InterPro" id="IPR011990">
    <property type="entry name" value="TPR-like_helical_dom_sf"/>
</dbReference>
<evidence type="ECO:0000256" key="1">
    <source>
        <dbReference type="PROSITE-ProRule" id="PRU00339"/>
    </source>
</evidence>
<evidence type="ECO:0000313" key="3">
    <source>
        <dbReference type="Proteomes" id="UP000316425"/>
    </source>
</evidence>
<sequence length="379" mass="44458">MDIFDIDAQLQPLITETNKEDLEDIKDEFKKANFRSLLSKIDPLQEKYQENSELVHVLTLINAISYSQVGEQKQGAAIIQGLYEELENPTIDDLLLYSHIAFLSDYKLARRIMSEAVKQFDDEDDVDHYKKSQAYLLLAESEEKLQKFGRAIKYYTIALDQLDSDVDEEYDLVLYQMIKLGNLHSIKKQNDDAVHYFKQVVELANDGFVQYKIDSLISLGKISSTRNEYKEAVSYLNEAIELLENSFIQDKGIFIEAYVEMAYTYFSQAKWGEAVPFYEKAMEQLRQLVTYPKRDYGMVLMQYAYSLENKDHPDQKAAGKTYEKAIDVLEEVNEPRLLESALGDTIKFFDKTNQQKKKKIYEDKWERVRKERYLHNYMH</sequence>
<dbReference type="PROSITE" id="PS50005">
    <property type="entry name" value="TPR"/>
    <property type="match status" value="1"/>
</dbReference>
<dbReference type="InterPro" id="IPR019734">
    <property type="entry name" value="TPR_rpt"/>
</dbReference>
<proteinExistence type="predicted"/>
<reference evidence="2 3" key="1">
    <citation type="submission" date="2019-07" db="EMBL/GenBank/DDBJ databases">
        <title>Allobacillus sp. nov. SKP isolated from shrimp paste of Euphausiacea.</title>
        <authorList>
            <person name="Kanchanasin P."/>
            <person name="Tanasupawat S."/>
            <person name="Shi W."/>
            <person name="Wu L."/>
            <person name="Ma J."/>
        </authorList>
    </citation>
    <scope>NUCLEOTIDE SEQUENCE [LARGE SCALE GENOMIC DNA]</scope>
    <source>
        <strain evidence="2 3">SKP4-8</strain>
    </source>
</reference>
<dbReference type="AlphaFoldDB" id="A0A556PBK0"/>
<protein>
    <submittedName>
        <fullName evidence="2">Tetratricopeptide repeat protein</fullName>
    </submittedName>
</protein>
<dbReference type="SUPFAM" id="SSF81901">
    <property type="entry name" value="HCP-like"/>
    <property type="match status" value="1"/>
</dbReference>
<feature type="repeat" description="TPR" evidence="1">
    <location>
        <begin position="213"/>
        <end position="246"/>
    </location>
</feature>
<dbReference type="Proteomes" id="UP000316425">
    <property type="component" value="Unassembled WGS sequence"/>
</dbReference>
<keyword evidence="1" id="KW-0802">TPR repeat</keyword>
<accession>A0A556PBK0</accession>
<dbReference type="OrthoDB" id="306502at2"/>
<evidence type="ECO:0000313" key="2">
    <source>
        <dbReference type="EMBL" id="TSJ61762.1"/>
    </source>
</evidence>
<dbReference type="RefSeq" id="WP_144089402.1">
    <property type="nucleotide sequence ID" value="NZ_VMHE01000025.1"/>
</dbReference>
<comment type="caution">
    <text evidence="2">The sequence shown here is derived from an EMBL/GenBank/DDBJ whole genome shotgun (WGS) entry which is preliminary data.</text>
</comment>
<keyword evidence="3" id="KW-1185">Reference proteome</keyword>
<dbReference type="Pfam" id="PF13181">
    <property type="entry name" value="TPR_8"/>
    <property type="match status" value="2"/>
</dbReference>
<dbReference type="EMBL" id="VMHE01000025">
    <property type="protein sequence ID" value="TSJ61762.1"/>
    <property type="molecule type" value="Genomic_DNA"/>
</dbReference>
<name>A0A556PBK0_9BACI</name>
<gene>
    <name evidence="2" type="ORF">FPQ13_11130</name>
</gene>
<dbReference type="SMART" id="SM00028">
    <property type="entry name" value="TPR"/>
    <property type="match status" value="4"/>
</dbReference>